<sequence>MDLQDILLHDETIFKDVRVFNSDYLPEEFKLRQSQMEEMAFSLRPALHGGKPSNNILLGPPATGKTTAIKKLFEMAQLDCEDDIICVYVNCQLHSTKFGIFSQIYKKIFGHNPPETGVPFARIYNKIMNELYDTDKALIVALDDINHLFHGNIISQIFYDILRAHESYEGVRTGIFAVLSDVEFRFILDKNVGSIFNAAEINFKPYTYEETYNILKERVNLGFYPNVISNDLLEEITTYTFENGDLRLGIDLLRISGNNAEVRASRRIEYGDVEKAFKVSKSVSLRYILNSLSDKEKTLLRFITRMDKKNITSGQLYEEYNRENKIGYATYNRQINKLEFLRLIDTTYTGSGKKGNSRYINLRFDSKQIQENLPQQKRRSL</sequence>
<organism evidence="7 8">
    <name type="scientific">Methanosphaera stadtmanae</name>
    <dbReference type="NCBI Taxonomy" id="2317"/>
    <lineage>
        <taxon>Archaea</taxon>
        <taxon>Methanobacteriati</taxon>
        <taxon>Methanobacteriota</taxon>
        <taxon>Methanomada group</taxon>
        <taxon>Methanobacteria</taxon>
        <taxon>Methanobacteriales</taxon>
        <taxon>Methanobacteriaceae</taxon>
        <taxon>Methanosphaera</taxon>
    </lineage>
</organism>
<dbReference type="HAMAP" id="MF_01407">
    <property type="entry name" value="ORC1_type_DNA_replic_protein"/>
    <property type="match status" value="1"/>
</dbReference>
<keyword evidence="3 5" id="KW-0547">Nucleotide-binding</keyword>
<dbReference type="InterPro" id="IPR050311">
    <property type="entry name" value="ORC1/CDC6"/>
</dbReference>
<evidence type="ECO:0000256" key="3">
    <source>
        <dbReference type="ARBA" id="ARBA00022741"/>
    </source>
</evidence>
<dbReference type="GO" id="GO:0006260">
    <property type="term" value="P:DNA replication"/>
    <property type="evidence" value="ECO:0007669"/>
    <property type="project" value="UniProtKB-UniRule"/>
</dbReference>
<dbReference type="EMBL" id="NGJK01000029">
    <property type="protein sequence ID" value="RAP03314.1"/>
    <property type="molecule type" value="Genomic_DNA"/>
</dbReference>
<comment type="similarity">
    <text evidence="1 5">Belongs to the CDC6/cdc18 family.</text>
</comment>
<dbReference type="Proteomes" id="UP000248557">
    <property type="component" value="Unassembled WGS sequence"/>
</dbReference>
<dbReference type="GO" id="GO:0005524">
    <property type="term" value="F:ATP binding"/>
    <property type="evidence" value="ECO:0007669"/>
    <property type="project" value="UniProtKB-UniRule"/>
</dbReference>
<evidence type="ECO:0000256" key="5">
    <source>
        <dbReference type="HAMAP-Rule" id="MF_01407"/>
    </source>
</evidence>
<name>A0A328Q2L0_9EURY</name>
<dbReference type="Gene3D" id="1.10.8.60">
    <property type="match status" value="1"/>
</dbReference>
<dbReference type="InterPro" id="IPR015163">
    <property type="entry name" value="Cdc6_C"/>
</dbReference>
<evidence type="ECO:0000256" key="4">
    <source>
        <dbReference type="ARBA" id="ARBA00022840"/>
    </source>
</evidence>
<dbReference type="SUPFAM" id="SSF46785">
    <property type="entry name" value="Winged helix' DNA-binding domain"/>
    <property type="match status" value="1"/>
</dbReference>
<comment type="function">
    <text evidence="5">Involved in regulation of DNA replication.</text>
</comment>
<dbReference type="SMART" id="SM01074">
    <property type="entry name" value="Cdc6_C"/>
    <property type="match status" value="1"/>
</dbReference>
<dbReference type="OMA" id="YLFYENE"/>
<proteinExistence type="inferred from homology"/>
<dbReference type="InterPro" id="IPR036388">
    <property type="entry name" value="WH-like_DNA-bd_sf"/>
</dbReference>
<dbReference type="SUPFAM" id="SSF52540">
    <property type="entry name" value="P-loop containing nucleoside triphosphate hydrolases"/>
    <property type="match status" value="1"/>
</dbReference>
<dbReference type="InterPro" id="IPR036390">
    <property type="entry name" value="WH_DNA-bd_sf"/>
</dbReference>
<dbReference type="NCBIfam" id="TIGR02928">
    <property type="entry name" value="orc1/cdc6 family replication initiation protein"/>
    <property type="match status" value="1"/>
</dbReference>
<dbReference type="InterPro" id="IPR027417">
    <property type="entry name" value="P-loop_NTPase"/>
</dbReference>
<dbReference type="GeneID" id="3856244"/>
<evidence type="ECO:0000256" key="2">
    <source>
        <dbReference type="ARBA" id="ARBA00022705"/>
    </source>
</evidence>
<dbReference type="InterPro" id="IPR055237">
    <property type="entry name" value="Cdc6_lid"/>
</dbReference>
<feature type="binding site" evidence="5">
    <location>
        <position position="218"/>
    </location>
    <ligand>
        <name>ATP</name>
        <dbReference type="ChEBI" id="CHEBI:30616"/>
    </ligand>
</feature>
<feature type="domain" description="Cdc6 C-terminal" evidence="6">
    <location>
        <begin position="300"/>
        <end position="373"/>
    </location>
</feature>
<dbReference type="PANTHER" id="PTHR10763">
    <property type="entry name" value="CELL DIVISION CONTROL PROTEIN 6-RELATED"/>
    <property type="match status" value="1"/>
</dbReference>
<dbReference type="NCBIfam" id="NF001624">
    <property type="entry name" value="PRK00411.1-2"/>
    <property type="match status" value="1"/>
</dbReference>
<dbReference type="PANTHER" id="PTHR10763:SF26">
    <property type="entry name" value="CELL DIVISION CONTROL PROTEIN 6 HOMOLOG"/>
    <property type="match status" value="1"/>
</dbReference>
<dbReference type="Gene3D" id="3.40.50.300">
    <property type="entry name" value="P-loop containing nucleotide triphosphate hydrolases"/>
    <property type="match status" value="1"/>
</dbReference>
<dbReference type="Gene3D" id="1.10.10.10">
    <property type="entry name" value="Winged helix-like DNA-binding domain superfamily/Winged helix DNA-binding domain"/>
    <property type="match status" value="1"/>
</dbReference>
<dbReference type="AlphaFoldDB" id="A0A328Q2L0"/>
<reference evidence="7 8" key="1">
    <citation type="submission" date="2017-05" db="EMBL/GenBank/DDBJ databases">
        <title>Host range expansion of the Methanosphaera genus to humans and monogastric animals involves recent and extensive reduction in genome content.</title>
        <authorList>
            <person name="Hoedt E.C."/>
            <person name="Volmer J.G."/>
            <person name="Parks D.H."/>
            <person name="Rosewarne C.P."/>
            <person name="Denman S.E."/>
            <person name="Mcsweeney C.S."/>
            <person name="O Cuiv P."/>
            <person name="Hugenholtz P."/>
            <person name="Tyson G.W."/>
            <person name="Morrison M."/>
        </authorList>
    </citation>
    <scope>NUCLEOTIDE SEQUENCE [LARGE SCALE GENOMIC DNA]</scope>
    <source>
        <strain evidence="7 8">PA5</strain>
    </source>
</reference>
<evidence type="ECO:0000259" key="6">
    <source>
        <dbReference type="SMART" id="SM01074"/>
    </source>
</evidence>
<gene>
    <name evidence="7" type="ORF">CA615_03075</name>
</gene>
<dbReference type="InterPro" id="IPR014277">
    <property type="entry name" value="Orc1/Cdc6_arc"/>
</dbReference>
<evidence type="ECO:0000313" key="7">
    <source>
        <dbReference type="EMBL" id="RAP03314.1"/>
    </source>
</evidence>
<dbReference type="Pfam" id="PF22703">
    <property type="entry name" value="Cdc6_lid"/>
    <property type="match status" value="1"/>
</dbReference>
<accession>A0A328Q2L0</accession>
<protein>
    <recommendedName>
        <fullName evidence="5">ORC1-type DNA replication protein</fullName>
    </recommendedName>
</protein>
<evidence type="ECO:0000256" key="1">
    <source>
        <dbReference type="ARBA" id="ARBA00006184"/>
    </source>
</evidence>
<comment type="caution">
    <text evidence="7">The sequence shown here is derived from an EMBL/GenBank/DDBJ whole genome shotgun (WGS) entry which is preliminary data.</text>
</comment>
<keyword evidence="2 5" id="KW-0235">DNA replication</keyword>
<evidence type="ECO:0000313" key="8">
    <source>
        <dbReference type="Proteomes" id="UP000248557"/>
    </source>
</evidence>
<feature type="binding site" evidence="5">
    <location>
        <position position="206"/>
    </location>
    <ligand>
        <name>ATP</name>
        <dbReference type="ChEBI" id="CHEBI:30616"/>
    </ligand>
</feature>
<keyword evidence="4 5" id="KW-0067">ATP-binding</keyword>
<feature type="binding site" evidence="5">
    <location>
        <begin position="63"/>
        <end position="67"/>
    </location>
    <ligand>
        <name>ATP</name>
        <dbReference type="ChEBI" id="CHEBI:30616"/>
    </ligand>
</feature>
<dbReference type="RefSeq" id="WP_011406233.1">
    <property type="nucleotide sequence ID" value="NZ_CATZXA010000127.1"/>
</dbReference>